<evidence type="ECO:0000313" key="1">
    <source>
        <dbReference type="EMBL" id="PRQ37500.1"/>
    </source>
</evidence>
<proteinExistence type="predicted"/>
<dbReference type="EMBL" id="PDCK01000042">
    <property type="protein sequence ID" value="PRQ37500.1"/>
    <property type="molecule type" value="Genomic_DNA"/>
</dbReference>
<comment type="caution">
    <text evidence="1">The sequence shown here is derived from an EMBL/GenBank/DDBJ whole genome shotgun (WGS) entry which is preliminary data.</text>
</comment>
<dbReference type="Proteomes" id="UP000238479">
    <property type="component" value="Chromosome 4"/>
</dbReference>
<sequence>MRISAFFISIRTCEHSNCYTDIGKLLKMKLDEVSARTMEVLVDAFSSSAGLSTFSYTELDYEWGEQNRDCQ</sequence>
<protein>
    <submittedName>
        <fullName evidence="1">Uncharacterized protein</fullName>
    </submittedName>
</protein>
<accession>A0A2P6QTJ1</accession>
<dbReference type="Gramene" id="PRQ37500">
    <property type="protein sequence ID" value="PRQ37500"/>
    <property type="gene ID" value="RchiOBHm_Chr4g0403241"/>
</dbReference>
<dbReference type="AlphaFoldDB" id="A0A2P6QTJ1"/>
<evidence type="ECO:0000313" key="2">
    <source>
        <dbReference type="Proteomes" id="UP000238479"/>
    </source>
</evidence>
<name>A0A2P6QTJ1_ROSCH</name>
<gene>
    <name evidence="1" type="ORF">RchiOBHm_Chr4g0403241</name>
</gene>
<keyword evidence="2" id="KW-1185">Reference proteome</keyword>
<organism evidence="1 2">
    <name type="scientific">Rosa chinensis</name>
    <name type="common">China rose</name>
    <dbReference type="NCBI Taxonomy" id="74649"/>
    <lineage>
        <taxon>Eukaryota</taxon>
        <taxon>Viridiplantae</taxon>
        <taxon>Streptophyta</taxon>
        <taxon>Embryophyta</taxon>
        <taxon>Tracheophyta</taxon>
        <taxon>Spermatophyta</taxon>
        <taxon>Magnoliopsida</taxon>
        <taxon>eudicotyledons</taxon>
        <taxon>Gunneridae</taxon>
        <taxon>Pentapetalae</taxon>
        <taxon>rosids</taxon>
        <taxon>fabids</taxon>
        <taxon>Rosales</taxon>
        <taxon>Rosaceae</taxon>
        <taxon>Rosoideae</taxon>
        <taxon>Rosoideae incertae sedis</taxon>
        <taxon>Rosa</taxon>
    </lineage>
</organism>
<reference evidence="1 2" key="1">
    <citation type="journal article" date="2018" name="Nat. Genet.">
        <title>The Rosa genome provides new insights in the design of modern roses.</title>
        <authorList>
            <person name="Bendahmane M."/>
        </authorList>
    </citation>
    <scope>NUCLEOTIDE SEQUENCE [LARGE SCALE GENOMIC DNA]</scope>
    <source>
        <strain evidence="2">cv. Old Blush</strain>
    </source>
</reference>